<name>A0A0F4KN46_9LACO</name>
<evidence type="ECO:0000313" key="1">
    <source>
        <dbReference type="EMBL" id="KJY48082.1"/>
    </source>
</evidence>
<dbReference type="EMBL" id="JXBZ01000015">
    <property type="protein sequence ID" value="KJY48082.1"/>
    <property type="molecule type" value="Genomic_DNA"/>
</dbReference>
<organism evidence="1 2">
    <name type="scientific">Bombilactobacillus mellis</name>
    <dbReference type="NCBI Taxonomy" id="1218508"/>
    <lineage>
        <taxon>Bacteria</taxon>
        <taxon>Bacillati</taxon>
        <taxon>Bacillota</taxon>
        <taxon>Bacilli</taxon>
        <taxon>Lactobacillales</taxon>
        <taxon>Lactobacillaceae</taxon>
        <taxon>Bombilactobacillus</taxon>
    </lineage>
</organism>
<proteinExistence type="predicted"/>
<dbReference type="Proteomes" id="UP000033695">
    <property type="component" value="Unassembled WGS sequence"/>
</dbReference>
<sequence>MNMIEAKQFEYAVSLFREYWVSAKHKEDINYKIIWNLNNELVTFNTYKIVYDDPVLPVLYETRYQSTYKSEIPDYSNGNDVFSYIRHFIYDNFLQMNFSDYWLLYKHPEHLFRFLSTDIDFKRDSSTKLDTSFIYNVSKLFSDKKLDFVRVQDNFTVDPVSLIEIPKPFNN</sequence>
<comment type="caution">
    <text evidence="1">The sequence shown here is derived from an EMBL/GenBank/DDBJ whole genome shotgun (WGS) entry which is preliminary data.</text>
</comment>
<dbReference type="AlphaFoldDB" id="A0A0F4KN46"/>
<dbReference type="HOGENOM" id="CLU_1561003_0_0_9"/>
<protein>
    <submittedName>
        <fullName evidence="1">Uncharacterized protein</fullName>
    </submittedName>
</protein>
<dbReference type="PATRIC" id="fig|1218508.4.peg.1643"/>
<evidence type="ECO:0000313" key="2">
    <source>
        <dbReference type="Proteomes" id="UP000033695"/>
    </source>
</evidence>
<reference evidence="1 2" key="1">
    <citation type="submission" date="2014-12" db="EMBL/GenBank/DDBJ databases">
        <title>Comparative genomics of the lactic acid bacteria isolated from the honey bee gut.</title>
        <authorList>
            <person name="Ellegaard K.M."/>
            <person name="Tamarit D."/>
            <person name="Javelind E."/>
            <person name="Olofsson T."/>
            <person name="Andersson S.G."/>
            <person name="Vasquez A."/>
        </authorList>
    </citation>
    <scope>NUCLEOTIDE SEQUENCE [LARGE SCALE GENOMIC DNA]</scope>
    <source>
        <strain evidence="1 2">Hon2</strain>
    </source>
</reference>
<keyword evidence="2" id="KW-1185">Reference proteome</keyword>
<gene>
    <name evidence="1" type="ORF">JG29_15970</name>
</gene>
<dbReference type="RefSeq" id="WP_045923505.1">
    <property type="nucleotide sequence ID" value="NZ_JBHTHW010000006.1"/>
</dbReference>
<accession>A0A0F4KN46</accession>